<feature type="active site" description="Tele-phosphohistidine intermediate" evidence="5">
    <location>
        <position position="78"/>
    </location>
</feature>
<dbReference type="Gene3D" id="1.20.58.80">
    <property type="entry name" value="Phosphotransferase system, lactose/cellobiose-type IIA subunit"/>
    <property type="match status" value="1"/>
</dbReference>
<protein>
    <submittedName>
        <fullName evidence="8">Uncharacterized protein</fullName>
    </submittedName>
</protein>
<keyword evidence="6" id="KW-0460">Magnesium</keyword>
<keyword evidence="4" id="KW-0598">Phosphotransferase system</keyword>
<dbReference type="InterPro" id="IPR003188">
    <property type="entry name" value="PTS_IIA_lac/cel"/>
</dbReference>
<evidence type="ECO:0000256" key="6">
    <source>
        <dbReference type="PIRSR" id="PIRSR000699-2"/>
    </source>
</evidence>
<dbReference type="Proteomes" id="UP000051264">
    <property type="component" value="Unassembled WGS sequence"/>
</dbReference>
<evidence type="ECO:0000256" key="4">
    <source>
        <dbReference type="ARBA" id="ARBA00022683"/>
    </source>
</evidence>
<dbReference type="AlphaFoldDB" id="A0A0R1S4L9"/>
<evidence type="ECO:0000256" key="2">
    <source>
        <dbReference type="ARBA" id="ARBA00022597"/>
    </source>
</evidence>
<comment type="cofactor">
    <cofactor evidence="6">
        <name>Mg(2+)</name>
        <dbReference type="ChEBI" id="CHEBI:18420"/>
    </cofactor>
    <text evidence="6">Binds 1 Mg(2+) ion per trimer.</text>
</comment>
<dbReference type="SUPFAM" id="SSF46973">
    <property type="entry name" value="Enzyme IIa from lactose specific PTS, IIa-lac"/>
    <property type="match status" value="1"/>
</dbReference>
<evidence type="ECO:0000256" key="1">
    <source>
        <dbReference type="ARBA" id="ARBA00022448"/>
    </source>
</evidence>
<reference evidence="8 9" key="1">
    <citation type="journal article" date="2015" name="Genome Announc.">
        <title>Expanding the biotechnology potential of lactobacilli through comparative genomics of 213 strains and associated genera.</title>
        <authorList>
            <person name="Sun Z."/>
            <person name="Harris H.M."/>
            <person name="McCann A."/>
            <person name="Guo C."/>
            <person name="Argimon S."/>
            <person name="Zhang W."/>
            <person name="Yang X."/>
            <person name="Jeffery I.B."/>
            <person name="Cooney J.C."/>
            <person name="Kagawa T.F."/>
            <person name="Liu W."/>
            <person name="Song Y."/>
            <person name="Salvetti E."/>
            <person name="Wrobel A."/>
            <person name="Rasinkangas P."/>
            <person name="Parkhill J."/>
            <person name="Rea M.C."/>
            <person name="O'Sullivan O."/>
            <person name="Ritari J."/>
            <person name="Douillard F.P."/>
            <person name="Paul Ross R."/>
            <person name="Yang R."/>
            <person name="Briner A.E."/>
            <person name="Felis G.E."/>
            <person name="de Vos W.M."/>
            <person name="Barrangou R."/>
            <person name="Klaenhammer T.R."/>
            <person name="Caufield P.W."/>
            <person name="Cui Y."/>
            <person name="Zhang H."/>
            <person name="O'Toole P.W."/>
        </authorList>
    </citation>
    <scope>NUCLEOTIDE SEQUENCE [LARGE SCALE GENOMIC DNA]</scope>
    <source>
        <strain evidence="8 9">DSM 14340</strain>
    </source>
</reference>
<name>A0A0R1S4L9_9LACO</name>
<dbReference type="Pfam" id="PF02255">
    <property type="entry name" value="PTS_IIA"/>
    <property type="match status" value="1"/>
</dbReference>
<evidence type="ECO:0000256" key="5">
    <source>
        <dbReference type="PIRSR" id="PIRSR000699-1"/>
    </source>
</evidence>
<dbReference type="PROSITE" id="PS51095">
    <property type="entry name" value="PTS_EIIA_TYPE_3"/>
    <property type="match status" value="1"/>
</dbReference>
<comment type="caution">
    <text evidence="8">The sequence shown here is derived from an EMBL/GenBank/DDBJ whole genome shotgun (WGS) entry which is preliminary data.</text>
</comment>
<gene>
    <name evidence="8" type="ORF">FC69_GL000545</name>
</gene>
<accession>A0A0R1S4L9</accession>
<dbReference type="PANTHER" id="PTHR34382:SF7">
    <property type="entry name" value="PTS SYSTEM N,N'-DIACETYLCHITOBIOSE-SPECIFIC EIIA COMPONENT"/>
    <property type="match status" value="1"/>
</dbReference>
<evidence type="ECO:0000313" key="9">
    <source>
        <dbReference type="Proteomes" id="UP000051264"/>
    </source>
</evidence>
<evidence type="ECO:0000313" key="8">
    <source>
        <dbReference type="EMBL" id="KRL61650.1"/>
    </source>
</evidence>
<dbReference type="STRING" id="1423747.FC69_GL000545"/>
<sequence length="108" mass="12488">MNEAEKQIMGLISSAGESRAKAFEALQKVRTQEYEVAHELLKEAQSLDVEAHNIQTTIIQQELDPEQDKTEISLLMVHAQDHYMTAQLSRDLIEEMINIFEARDRKEF</sequence>
<dbReference type="PANTHER" id="PTHR34382">
    <property type="entry name" value="PTS SYSTEM N,N'-DIACETYLCHITOBIOSE-SPECIFIC EIIA COMPONENT"/>
    <property type="match status" value="1"/>
</dbReference>
<dbReference type="OrthoDB" id="350602at2"/>
<feature type="binding site" evidence="6">
    <location>
        <position position="81"/>
    </location>
    <ligand>
        <name>Mg(2+)</name>
        <dbReference type="ChEBI" id="CHEBI:18420"/>
        <note>ligand shared between all trimeric partners</note>
    </ligand>
</feature>
<dbReference type="GO" id="GO:0009401">
    <property type="term" value="P:phosphoenolpyruvate-dependent sugar phosphotransferase system"/>
    <property type="evidence" value="ECO:0007669"/>
    <property type="project" value="UniProtKB-KW"/>
</dbReference>
<keyword evidence="2" id="KW-0762">Sugar transport</keyword>
<dbReference type="GO" id="GO:0016740">
    <property type="term" value="F:transferase activity"/>
    <property type="evidence" value="ECO:0007669"/>
    <property type="project" value="UniProtKB-KW"/>
</dbReference>
<evidence type="ECO:0000256" key="7">
    <source>
        <dbReference type="PROSITE-ProRule" id="PRU00418"/>
    </source>
</evidence>
<dbReference type="GO" id="GO:0046872">
    <property type="term" value="F:metal ion binding"/>
    <property type="evidence" value="ECO:0007669"/>
    <property type="project" value="UniProtKB-KW"/>
</dbReference>
<dbReference type="EMBL" id="AZEX01000014">
    <property type="protein sequence ID" value="KRL61650.1"/>
    <property type="molecule type" value="Genomic_DNA"/>
</dbReference>
<dbReference type="PATRIC" id="fig|1423747.3.peg.556"/>
<keyword evidence="1" id="KW-0813">Transport</keyword>
<dbReference type="InterPro" id="IPR036542">
    <property type="entry name" value="PTS_IIA_lac/cel_sf"/>
</dbReference>
<evidence type="ECO:0000256" key="3">
    <source>
        <dbReference type="ARBA" id="ARBA00022679"/>
    </source>
</evidence>
<keyword evidence="6" id="KW-0479">Metal-binding</keyword>
<keyword evidence="3" id="KW-0808">Transferase</keyword>
<feature type="modified residue" description="Phosphohistidine; by HPr" evidence="7">
    <location>
        <position position="78"/>
    </location>
</feature>
<organism evidence="8 9">
    <name type="scientific">Latilactobacillus fuchuensis DSM 14340 = JCM 11249</name>
    <dbReference type="NCBI Taxonomy" id="1423747"/>
    <lineage>
        <taxon>Bacteria</taxon>
        <taxon>Bacillati</taxon>
        <taxon>Bacillota</taxon>
        <taxon>Bacilli</taxon>
        <taxon>Lactobacillales</taxon>
        <taxon>Lactobacillaceae</taxon>
        <taxon>Latilactobacillus</taxon>
    </lineage>
</organism>
<proteinExistence type="predicted"/>
<dbReference type="PIRSF" id="PIRSF000699">
    <property type="entry name" value="PTS_IILac_III"/>
    <property type="match status" value="1"/>
</dbReference>
<dbReference type="eggNOG" id="COG1447">
    <property type="taxonomic scope" value="Bacteria"/>
</dbReference>